<keyword evidence="4" id="KW-1133">Transmembrane helix</keyword>
<dbReference type="PANTHER" id="PTHR43201">
    <property type="entry name" value="ACYL-COA SYNTHETASE"/>
    <property type="match status" value="1"/>
</dbReference>
<dbReference type="Proteomes" id="UP000738349">
    <property type="component" value="Unassembled WGS sequence"/>
</dbReference>
<dbReference type="GO" id="GO:0031177">
    <property type="term" value="F:phosphopantetheine binding"/>
    <property type="evidence" value="ECO:0007669"/>
    <property type="project" value="InterPro"/>
</dbReference>
<protein>
    <submittedName>
        <fullName evidence="6">Peroxisomal-coenzyme A synthetase</fullName>
    </submittedName>
</protein>
<keyword evidence="7" id="KW-1185">Reference proteome</keyword>
<organism evidence="6 7">
    <name type="scientific">Dactylonectria macrodidyma</name>
    <dbReference type="NCBI Taxonomy" id="307937"/>
    <lineage>
        <taxon>Eukaryota</taxon>
        <taxon>Fungi</taxon>
        <taxon>Dikarya</taxon>
        <taxon>Ascomycota</taxon>
        <taxon>Pezizomycotina</taxon>
        <taxon>Sordariomycetes</taxon>
        <taxon>Hypocreomycetidae</taxon>
        <taxon>Hypocreales</taxon>
        <taxon>Nectriaceae</taxon>
        <taxon>Dactylonectria</taxon>
    </lineage>
</organism>
<name>A0A9P9IDY0_9HYPO</name>
<comment type="caution">
    <text evidence="6">The sequence shown here is derived from an EMBL/GenBank/DDBJ whole genome shotgun (WGS) entry which is preliminary data.</text>
</comment>
<feature type="domain" description="Carrier" evidence="5">
    <location>
        <begin position="763"/>
        <end position="837"/>
    </location>
</feature>
<dbReference type="InterPro" id="IPR020806">
    <property type="entry name" value="PKS_PP-bd"/>
</dbReference>
<dbReference type="Gene3D" id="3.30.300.30">
    <property type="match status" value="1"/>
</dbReference>
<evidence type="ECO:0000259" key="5">
    <source>
        <dbReference type="PROSITE" id="PS50075"/>
    </source>
</evidence>
<dbReference type="EMBL" id="JAGMUV010000029">
    <property type="protein sequence ID" value="KAH7116342.1"/>
    <property type="molecule type" value="Genomic_DNA"/>
</dbReference>
<dbReference type="SMART" id="SM00823">
    <property type="entry name" value="PKS_PP"/>
    <property type="match status" value="1"/>
</dbReference>
<proteinExistence type="predicted"/>
<dbReference type="OrthoDB" id="3633556at2759"/>
<dbReference type="InterPro" id="IPR036736">
    <property type="entry name" value="ACP-like_sf"/>
</dbReference>
<keyword evidence="1" id="KW-0596">Phosphopantetheine</keyword>
<accession>A0A9P9IDY0</accession>
<dbReference type="InterPro" id="IPR045851">
    <property type="entry name" value="AMP-bd_C_sf"/>
</dbReference>
<dbReference type="InterPro" id="IPR009081">
    <property type="entry name" value="PP-bd_ACP"/>
</dbReference>
<dbReference type="Pfam" id="PF00501">
    <property type="entry name" value="AMP-binding"/>
    <property type="match status" value="1"/>
</dbReference>
<gene>
    <name evidence="6" type="ORF">EDB81DRAFT_701935</name>
</gene>
<dbReference type="PROSITE" id="PS50075">
    <property type="entry name" value="CARRIER"/>
    <property type="match status" value="1"/>
</dbReference>
<evidence type="ECO:0000256" key="3">
    <source>
        <dbReference type="SAM" id="MobiDB-lite"/>
    </source>
</evidence>
<keyword evidence="2" id="KW-0597">Phosphoprotein</keyword>
<evidence type="ECO:0000313" key="6">
    <source>
        <dbReference type="EMBL" id="KAH7116342.1"/>
    </source>
</evidence>
<dbReference type="Gene3D" id="2.160.10.10">
    <property type="entry name" value="Hexapeptide repeat proteins"/>
    <property type="match status" value="1"/>
</dbReference>
<feature type="region of interest" description="Disordered" evidence="3">
    <location>
        <begin position="1342"/>
        <end position="1379"/>
    </location>
</feature>
<feature type="transmembrane region" description="Helical" evidence="4">
    <location>
        <begin position="1144"/>
        <end position="1168"/>
    </location>
</feature>
<dbReference type="PANTHER" id="PTHR43201:SF10">
    <property type="entry name" value="CARRIER DOMAIN-CONTAINING PROTEIN"/>
    <property type="match status" value="1"/>
</dbReference>
<feature type="compositionally biased region" description="Basic and acidic residues" evidence="3">
    <location>
        <begin position="1342"/>
        <end position="1356"/>
    </location>
</feature>
<evidence type="ECO:0000256" key="2">
    <source>
        <dbReference type="ARBA" id="ARBA00022553"/>
    </source>
</evidence>
<dbReference type="GO" id="GO:0006631">
    <property type="term" value="P:fatty acid metabolic process"/>
    <property type="evidence" value="ECO:0007669"/>
    <property type="project" value="TreeGrafter"/>
</dbReference>
<dbReference type="SUPFAM" id="SSF47336">
    <property type="entry name" value="ACP-like"/>
    <property type="match status" value="1"/>
</dbReference>
<dbReference type="InterPro" id="IPR042099">
    <property type="entry name" value="ANL_N_sf"/>
</dbReference>
<dbReference type="InterPro" id="IPR011004">
    <property type="entry name" value="Trimer_LpxA-like_sf"/>
</dbReference>
<dbReference type="Pfam" id="PF00550">
    <property type="entry name" value="PP-binding"/>
    <property type="match status" value="1"/>
</dbReference>
<feature type="transmembrane region" description="Helical" evidence="4">
    <location>
        <begin position="1402"/>
        <end position="1425"/>
    </location>
</feature>
<dbReference type="SUPFAM" id="SSF56801">
    <property type="entry name" value="Acetyl-CoA synthetase-like"/>
    <property type="match status" value="1"/>
</dbReference>
<dbReference type="GO" id="GO:0031956">
    <property type="term" value="F:medium-chain fatty acid-CoA ligase activity"/>
    <property type="evidence" value="ECO:0007669"/>
    <property type="project" value="TreeGrafter"/>
</dbReference>
<feature type="transmembrane region" description="Helical" evidence="4">
    <location>
        <begin position="1093"/>
        <end position="1120"/>
    </location>
</feature>
<reference evidence="6" key="1">
    <citation type="journal article" date="2021" name="Nat. Commun.">
        <title>Genetic determinants of endophytism in the Arabidopsis root mycobiome.</title>
        <authorList>
            <person name="Mesny F."/>
            <person name="Miyauchi S."/>
            <person name="Thiergart T."/>
            <person name="Pickel B."/>
            <person name="Atanasova L."/>
            <person name="Karlsson M."/>
            <person name="Huettel B."/>
            <person name="Barry K.W."/>
            <person name="Haridas S."/>
            <person name="Chen C."/>
            <person name="Bauer D."/>
            <person name="Andreopoulos W."/>
            <person name="Pangilinan J."/>
            <person name="LaButti K."/>
            <person name="Riley R."/>
            <person name="Lipzen A."/>
            <person name="Clum A."/>
            <person name="Drula E."/>
            <person name="Henrissat B."/>
            <person name="Kohler A."/>
            <person name="Grigoriev I.V."/>
            <person name="Martin F.M."/>
            <person name="Hacquard S."/>
        </authorList>
    </citation>
    <scope>NUCLEOTIDE SEQUENCE</scope>
    <source>
        <strain evidence="6">MPI-CAGE-AT-0147</strain>
    </source>
</reference>
<keyword evidence="4" id="KW-0472">Membrane</keyword>
<evidence type="ECO:0000256" key="1">
    <source>
        <dbReference type="ARBA" id="ARBA00022450"/>
    </source>
</evidence>
<dbReference type="Gene3D" id="1.10.1200.10">
    <property type="entry name" value="ACP-like"/>
    <property type="match status" value="1"/>
</dbReference>
<feature type="transmembrane region" description="Helical" evidence="4">
    <location>
        <begin position="1454"/>
        <end position="1481"/>
    </location>
</feature>
<keyword evidence="4" id="KW-0812">Transmembrane</keyword>
<dbReference type="InterPro" id="IPR000873">
    <property type="entry name" value="AMP-dep_synth/lig_dom"/>
</dbReference>
<sequence length="1656" mass="181382">MHEKKPGRASNLAQQLYHLPLNDVQPAEQFRTWVDSAPTRSELLSSIVASSSPSYRPLHLLYVALLHLPPPWQTLDLIKHHARILKYLPKESKEPPDYSVELVSAVARLVKENCPPINSLLWNNSLPALRFSDPEVYITHRQLSQFVDSFALPSSGTKRPVVCIALPNGPLLAAICVAVMTSYVAAPINPAAGPEQFKSDVIQTGADFIITTPREYERLQLTDDWVQEKEIIIVFVEGNGGDEFKLSDCDGQPLSISGALQVQPNLGDDICLVLFTSGTSGTKKVVPISAYSLISSVAFVVDSWGLDATDICLNMMPLYHIGGLVRNIFAPLLSGGSVVCCAAFDPTLFWDVVQSIGPTWYYASPSMHTVILAGSSQEALRASKIRLVCNAAGGLLPSLACQLRDTFNSIVLPSYGMTECMPISTPPLDYRLDRPGTSGISTGPEITVLDSSDNASSPGVVGRICVRGQPVFGGYLQPDGHLDKSCFNKAGWFDTGDLGYLDAEGYLYITGRSKEVINRGGELISPFEVENAVMAAAKVPGTPISGAVSHALAFSVNHDILQEVVAIAIVTPPDRLRVDLKTLHLALRSSLQQVKWPCLICYMDELPKNNNKVLRIKLAERLGIVDIANDEPYLARHRKATCPPPDTPLSVKIASEPCQIDYAAISDHLRSIIPSGYDIFLQAGQDDGSLDLFINPKGPGSVSLEPAWVEHVKQSLRERVHGYMVPNRVFLSQEPLPRDEAGAVDAELLRSRVDESQKVECGDSIEGRVSRVFAQVLSCDIGSINPSTDFFASGGDSLGAGRLLSLLRAELGVQLPIATIFNQGTVKCISAKAAEMMEDTAVESDYAANLPSQESTRSSTNPLLMLVQLLPLAVFYPIRRGCQWTIFLLALTYLHDWPTNRWVPGRLLNLILSFTFASICVTLVAPFIGILAKWILIGKYQQGIYPMWGLYHTRWWMVQKIISLCGKGFFGMTDTTNILYYRLMGAKIGRDVKLESAQLGEYDLLDIRDGATLSKCVCRPFAVEANTHMLLSPITIGRNSSVGLSSVIAPGSTVPSDACLGPNSSSWEMQDADESFRDLPASRAPTLRPIAKLFLVYPVVLIGWLLALVPWMAGLVGMIYSHHTSQWSTIRGTVAWFASPDRIAYHYLALALRTLISPFVLLGFSWIIKLLLDVLFGKLGPSPARTRGTIETWRMTLIKSLLPASKLHEVTGMFGQHYEATSVVLRMMGAKIGKRVYWPGTGPVIGDYHLLDIGNDVVFGSRSHLVTSDGSSSDRVTVKDGAMIADRVVLLPGVSIGKKTTMGSGALTRRNGCYAPGGTYVGSRGGDAMCLTAGHWRLDHNQQHDTDSNTEAEHCDGLGPKRPPPQEQQTIVTDMPVTPPSTPVADTLSPFGRAFYLKQAPFHVLGPFAIFLYSSVITVFTAFFWNAPNIAAAQVVNYIYRRQLYKIDSTYEALIIWGIMTGSIAIFTTIQSLIAIGLVVSAKWILLGRRRPGNYDWDKSSYCQRWQLFLAIESIRRHCYRGQGILGLLTGTQWLVWYFRLLGAKIGKNCALFANGRPSLMLTEPDLISIGDRVAIDDASVVAHINTRGKFDLNRLDIGDGCVLRTGSRLLSGASMKNNACLLEHTLIMAGDAVEENWTMQGWPAERFLGPRTGRC</sequence>
<dbReference type="SUPFAM" id="SSF51161">
    <property type="entry name" value="Trimeric LpxA-like enzymes"/>
    <property type="match status" value="3"/>
</dbReference>
<evidence type="ECO:0000256" key="4">
    <source>
        <dbReference type="SAM" id="Phobius"/>
    </source>
</evidence>
<feature type="transmembrane region" description="Helical" evidence="4">
    <location>
        <begin position="910"/>
        <end position="932"/>
    </location>
</feature>
<dbReference type="Gene3D" id="3.40.50.12780">
    <property type="entry name" value="N-terminal domain of ligase-like"/>
    <property type="match status" value="1"/>
</dbReference>
<evidence type="ECO:0000313" key="7">
    <source>
        <dbReference type="Proteomes" id="UP000738349"/>
    </source>
</evidence>